<organism evidence="1 2">
    <name type="scientific">Trichobilharzia regenti</name>
    <name type="common">Nasal bird schistosome</name>
    <dbReference type="NCBI Taxonomy" id="157069"/>
    <lineage>
        <taxon>Eukaryota</taxon>
        <taxon>Metazoa</taxon>
        <taxon>Spiralia</taxon>
        <taxon>Lophotrochozoa</taxon>
        <taxon>Platyhelminthes</taxon>
        <taxon>Trematoda</taxon>
        <taxon>Digenea</taxon>
        <taxon>Strigeidida</taxon>
        <taxon>Schistosomatoidea</taxon>
        <taxon>Schistosomatidae</taxon>
        <taxon>Trichobilharzia</taxon>
    </lineage>
</organism>
<name>A0AA85JH57_TRIRE</name>
<dbReference type="Proteomes" id="UP000050795">
    <property type="component" value="Unassembled WGS sequence"/>
</dbReference>
<proteinExistence type="predicted"/>
<accession>A0AA85JH57</accession>
<reference evidence="2" key="2">
    <citation type="submission" date="2023-11" db="UniProtKB">
        <authorList>
            <consortium name="WormBaseParasite"/>
        </authorList>
    </citation>
    <scope>IDENTIFICATION</scope>
</reference>
<evidence type="ECO:0000313" key="2">
    <source>
        <dbReference type="WBParaSite" id="TREG1_20310.4"/>
    </source>
</evidence>
<reference evidence="1" key="1">
    <citation type="submission" date="2022-06" db="EMBL/GenBank/DDBJ databases">
        <authorList>
            <person name="Berger JAMES D."/>
            <person name="Berger JAMES D."/>
        </authorList>
    </citation>
    <scope>NUCLEOTIDE SEQUENCE [LARGE SCALE GENOMIC DNA]</scope>
</reference>
<keyword evidence="1" id="KW-1185">Reference proteome</keyword>
<protein>
    <submittedName>
        <fullName evidence="2">Uncharacterized protein</fullName>
    </submittedName>
</protein>
<evidence type="ECO:0000313" key="1">
    <source>
        <dbReference type="Proteomes" id="UP000050795"/>
    </source>
</evidence>
<dbReference type="AlphaFoldDB" id="A0AA85JH57"/>
<dbReference type="WBParaSite" id="TREG1_20310.4">
    <property type="protein sequence ID" value="TREG1_20310.4"/>
    <property type="gene ID" value="TREG1_20310"/>
</dbReference>
<sequence length="184" mass="21667">MGYGGIKSLQYRHLYNVCLKWSDAELFELINALERDISFSSFELGQLVRTKTSIDVDEFVEALMDVDESELEGRGVVFPEEKPEEPIDILLRSARYCCTERYNSYAAESQVKLRRGLRNDREQWWVTKAKEMEKASMIGNTRQLFSPIRETIRQMISETIPEENGTIISSQDRRLERWKEHYEE</sequence>